<evidence type="ECO:0000256" key="2">
    <source>
        <dbReference type="ARBA" id="ARBA00006602"/>
    </source>
</evidence>
<evidence type="ECO:0000256" key="3">
    <source>
        <dbReference type="ARBA" id="ARBA00022448"/>
    </source>
</evidence>
<dbReference type="AlphaFoldDB" id="A0A1T2XCF4"/>
<keyword evidence="8" id="KW-0969">Cilium</keyword>
<dbReference type="GO" id="GO:0044781">
    <property type="term" value="P:bacterial-type flagellum organization"/>
    <property type="evidence" value="ECO:0007669"/>
    <property type="project" value="UniProtKB-KW"/>
</dbReference>
<protein>
    <submittedName>
        <fullName evidence="8">Flagellar assembly protein FliH</fullName>
    </submittedName>
</protein>
<reference evidence="8 9" key="1">
    <citation type="submission" date="2017-01" db="EMBL/GenBank/DDBJ databases">
        <title>Genome analysis of Paenibacillus selenitrireducens ES3-24.</title>
        <authorList>
            <person name="Xu D."/>
            <person name="Yao R."/>
            <person name="Zheng S."/>
        </authorList>
    </citation>
    <scope>NUCLEOTIDE SEQUENCE [LARGE SCALE GENOMIC DNA]</scope>
    <source>
        <strain evidence="8 9">ES3-24</strain>
    </source>
</reference>
<name>A0A1T2XCF4_9BACL</name>
<proteinExistence type="inferred from homology"/>
<dbReference type="GO" id="GO:0015031">
    <property type="term" value="P:protein transport"/>
    <property type="evidence" value="ECO:0007669"/>
    <property type="project" value="UniProtKB-KW"/>
</dbReference>
<comment type="caution">
    <text evidence="8">The sequence shown here is derived from an EMBL/GenBank/DDBJ whole genome shotgun (WGS) entry which is preliminary data.</text>
</comment>
<evidence type="ECO:0000256" key="6">
    <source>
        <dbReference type="ARBA" id="ARBA00023225"/>
    </source>
</evidence>
<evidence type="ECO:0000313" key="9">
    <source>
        <dbReference type="Proteomes" id="UP000190188"/>
    </source>
</evidence>
<feature type="domain" description="Flagellar assembly protein FliH/Type III secretion system HrpE" evidence="7">
    <location>
        <begin position="133"/>
        <end position="258"/>
    </location>
</feature>
<evidence type="ECO:0000256" key="5">
    <source>
        <dbReference type="ARBA" id="ARBA00022927"/>
    </source>
</evidence>
<dbReference type="Pfam" id="PF02108">
    <property type="entry name" value="FliH"/>
    <property type="match status" value="1"/>
</dbReference>
<keyword evidence="9" id="KW-1185">Reference proteome</keyword>
<comment type="function">
    <text evidence="1">Needed for flagellar regrowth and assembly.</text>
</comment>
<dbReference type="RefSeq" id="WP_078499335.1">
    <property type="nucleotide sequence ID" value="NZ_MSZX01000005.1"/>
</dbReference>
<evidence type="ECO:0000259" key="7">
    <source>
        <dbReference type="Pfam" id="PF02108"/>
    </source>
</evidence>
<dbReference type="Proteomes" id="UP000190188">
    <property type="component" value="Unassembled WGS sequence"/>
</dbReference>
<accession>A0A1T2XCF4</accession>
<keyword evidence="5" id="KW-0653">Protein transport</keyword>
<dbReference type="STRING" id="1324314.BVG16_14195"/>
<keyword evidence="4" id="KW-1005">Bacterial flagellum biogenesis</keyword>
<evidence type="ECO:0000313" key="8">
    <source>
        <dbReference type="EMBL" id="OPA77594.1"/>
    </source>
</evidence>
<comment type="similarity">
    <text evidence="2">Belongs to the FliH family.</text>
</comment>
<dbReference type="GO" id="GO:0005829">
    <property type="term" value="C:cytosol"/>
    <property type="evidence" value="ECO:0007669"/>
    <property type="project" value="TreeGrafter"/>
</dbReference>
<dbReference type="InterPro" id="IPR018035">
    <property type="entry name" value="Flagellar_FliH/T3SS_HrpE"/>
</dbReference>
<dbReference type="PANTHER" id="PTHR34982:SF1">
    <property type="entry name" value="FLAGELLAR ASSEMBLY PROTEIN FLIH"/>
    <property type="match status" value="1"/>
</dbReference>
<gene>
    <name evidence="8" type="ORF">BVG16_14195</name>
</gene>
<keyword evidence="8" id="KW-0966">Cell projection</keyword>
<organism evidence="8 9">
    <name type="scientific">Paenibacillus selenitireducens</name>
    <dbReference type="NCBI Taxonomy" id="1324314"/>
    <lineage>
        <taxon>Bacteria</taxon>
        <taxon>Bacillati</taxon>
        <taxon>Bacillota</taxon>
        <taxon>Bacilli</taxon>
        <taxon>Bacillales</taxon>
        <taxon>Paenibacillaceae</taxon>
        <taxon>Paenibacillus</taxon>
    </lineage>
</organism>
<sequence length="280" mass="32180">MSNLIKSTHYISAQDLKYVESTRFYGNPNNEDSVIVDDSEIAKRREDEYEKMRRQIMDEAAVVAEEEVRHATEEAARILEAAKAEAEAWWEQRRQDDEQLIEMSKLDGFERGYQEGVEQAQEATRQQVEQMLHEAKVILEQAYTAKEQIVQEAEPFLVDLSCAIAEKIVDKQLSVEQDYAIELVRRQLSRKREQGTITLCVAPEHFAFVQAVREELALSIDSQAELQILPDSTISDWGCVIRSSYGSIDARIDTQLTEIKKHLLQIAMYQEDQNVEGEHA</sequence>
<dbReference type="InterPro" id="IPR051472">
    <property type="entry name" value="T3SS_Stator/FliH"/>
</dbReference>
<keyword evidence="6" id="KW-1006">Bacterial flagellum protein export</keyword>
<evidence type="ECO:0000256" key="1">
    <source>
        <dbReference type="ARBA" id="ARBA00003041"/>
    </source>
</evidence>
<keyword evidence="3" id="KW-0813">Transport</keyword>
<dbReference type="EMBL" id="MSZX01000005">
    <property type="protein sequence ID" value="OPA77594.1"/>
    <property type="molecule type" value="Genomic_DNA"/>
</dbReference>
<dbReference type="OrthoDB" id="19020at2"/>
<evidence type="ECO:0000256" key="4">
    <source>
        <dbReference type="ARBA" id="ARBA00022795"/>
    </source>
</evidence>
<keyword evidence="8" id="KW-0282">Flagellum</keyword>
<dbReference type="PANTHER" id="PTHR34982">
    <property type="entry name" value="YOP PROTEINS TRANSLOCATION PROTEIN L"/>
    <property type="match status" value="1"/>
</dbReference>